<proteinExistence type="predicted"/>
<accession>A0AB35U284</accession>
<reference evidence="1 2" key="1">
    <citation type="submission" date="2022-03" db="EMBL/GenBank/DDBJ databases">
        <title>Novel taxa within the pig intestine.</title>
        <authorList>
            <person name="Wylensek D."/>
            <person name="Bishof K."/>
            <person name="Afrizal A."/>
            <person name="Clavel T."/>
        </authorList>
    </citation>
    <scope>NUCLEOTIDE SEQUENCE [LARGE SCALE GENOMIC DNA]</scope>
    <source>
        <strain evidence="1 2">CLA-KB-P133</strain>
    </source>
</reference>
<name>A0AB35U284_9FIRM</name>
<comment type="caution">
    <text evidence="1">The sequence shown here is derived from an EMBL/GenBank/DDBJ whole genome shotgun (WGS) entry which is preliminary data.</text>
</comment>
<dbReference type="Proteomes" id="UP001286174">
    <property type="component" value="Unassembled WGS sequence"/>
</dbReference>
<dbReference type="RefSeq" id="WP_277635087.1">
    <property type="nucleotide sequence ID" value="NZ_JALBUR010000011.1"/>
</dbReference>
<evidence type="ECO:0000313" key="2">
    <source>
        <dbReference type="Proteomes" id="UP001286174"/>
    </source>
</evidence>
<dbReference type="EMBL" id="JALBUR010000011">
    <property type="protein sequence ID" value="MDX8419585.1"/>
    <property type="molecule type" value="Genomic_DNA"/>
</dbReference>
<evidence type="ECO:0000313" key="1">
    <source>
        <dbReference type="EMBL" id="MDX8419585.1"/>
    </source>
</evidence>
<sequence>MKKLRSNKGESIAEALAALLVAVLGGLMVAGAVTSSNKSMAKTDALMRSYYERITALADPSSAKKSTSTAVLKTNDGVWFTLSSAGKDGKGVPVIVYTENQQDEPLKYYEPDSNK</sequence>
<keyword evidence="2" id="KW-1185">Reference proteome</keyword>
<protein>
    <recommendedName>
        <fullName evidence="3">Type II secretion system protein</fullName>
    </recommendedName>
</protein>
<evidence type="ECO:0008006" key="3">
    <source>
        <dbReference type="Google" id="ProtNLM"/>
    </source>
</evidence>
<gene>
    <name evidence="1" type="ORF">MOZ60_05715</name>
</gene>
<organism evidence="1 2">
    <name type="scientific">Grylomicrobium aquisgranensis</name>
    <dbReference type="NCBI Taxonomy" id="2926318"/>
    <lineage>
        <taxon>Bacteria</taxon>
        <taxon>Bacillati</taxon>
        <taxon>Bacillota</taxon>
        <taxon>Erysipelotrichia</taxon>
        <taxon>Erysipelotrichales</taxon>
        <taxon>Erysipelotrichaceae</taxon>
        <taxon>Grylomicrobium</taxon>
    </lineage>
</organism>
<dbReference type="AlphaFoldDB" id="A0AB35U284"/>